<dbReference type="RefSeq" id="WP_359095549.1">
    <property type="nucleotide sequence ID" value="NZ_JBEZGT010000003.1"/>
</dbReference>
<dbReference type="SUPFAM" id="SSF52507">
    <property type="entry name" value="Homo-oligomeric flavin-containing Cys decarboxylases, HFCD"/>
    <property type="match status" value="1"/>
</dbReference>
<comment type="caution">
    <text evidence="2">The sequence shown here is derived from an EMBL/GenBank/DDBJ whole genome shotgun (WGS) entry which is preliminary data.</text>
</comment>
<dbReference type="EMBL" id="JBFASG010000001">
    <property type="protein sequence ID" value="MEV4921312.1"/>
    <property type="molecule type" value="Genomic_DNA"/>
</dbReference>
<evidence type="ECO:0000313" key="2">
    <source>
        <dbReference type="EMBL" id="MEV4921312.1"/>
    </source>
</evidence>
<reference evidence="2 3" key="1">
    <citation type="submission" date="2024-06" db="EMBL/GenBank/DDBJ databases">
        <title>The Natural Products Discovery Center: Release of the First 8490 Sequenced Strains for Exploring Actinobacteria Biosynthetic Diversity.</title>
        <authorList>
            <person name="Kalkreuter E."/>
            <person name="Kautsar S.A."/>
            <person name="Yang D."/>
            <person name="Bader C.D."/>
            <person name="Teijaro C.N."/>
            <person name="Fluegel L."/>
            <person name="Davis C.M."/>
            <person name="Simpson J.R."/>
            <person name="Lauterbach L."/>
            <person name="Steele A.D."/>
            <person name="Gui C."/>
            <person name="Meng S."/>
            <person name="Li G."/>
            <person name="Viehrig K."/>
            <person name="Ye F."/>
            <person name="Su P."/>
            <person name="Kiefer A.F."/>
            <person name="Nichols A."/>
            <person name="Cepeda A.J."/>
            <person name="Yan W."/>
            <person name="Fan B."/>
            <person name="Jiang Y."/>
            <person name="Adhikari A."/>
            <person name="Zheng C.-J."/>
            <person name="Schuster L."/>
            <person name="Cowan T.M."/>
            <person name="Smanski M.J."/>
            <person name="Chevrette M.G."/>
            <person name="De Carvalho L.P.S."/>
            <person name="Shen B."/>
        </authorList>
    </citation>
    <scope>NUCLEOTIDE SEQUENCE [LARGE SCALE GENOMIC DNA]</scope>
    <source>
        <strain evidence="2 3">NPDC053791</strain>
    </source>
</reference>
<dbReference type="InterPro" id="IPR003382">
    <property type="entry name" value="Flavoprotein"/>
</dbReference>
<dbReference type="Gene3D" id="3.40.50.1950">
    <property type="entry name" value="Flavin prenyltransferase-like"/>
    <property type="match status" value="1"/>
</dbReference>
<dbReference type="Pfam" id="PF02441">
    <property type="entry name" value="Flavoprotein"/>
    <property type="match status" value="1"/>
</dbReference>
<gene>
    <name evidence="2" type="ORF">AB0L03_00395</name>
</gene>
<organism evidence="2 3">
    <name type="scientific">Streptomyces roseoverticillatus</name>
    <dbReference type="NCBI Taxonomy" id="66429"/>
    <lineage>
        <taxon>Bacteria</taxon>
        <taxon>Bacillati</taxon>
        <taxon>Actinomycetota</taxon>
        <taxon>Actinomycetes</taxon>
        <taxon>Kitasatosporales</taxon>
        <taxon>Streptomycetaceae</taxon>
        <taxon>Streptomyces</taxon>
    </lineage>
</organism>
<dbReference type="Proteomes" id="UP001552479">
    <property type="component" value="Unassembled WGS sequence"/>
</dbReference>
<keyword evidence="3" id="KW-1185">Reference proteome</keyword>
<sequence>MITSLPCERLLLGVSGSIHAVHLPQYLIRLRREFAQEIRVIMTRTATRMISPAVVRTYLEEPVFTDLMGTDALPSPHIRLTRWAQLFVVLPATAGIMAKAAHGVADDLLSTAIVACPHPVVFAPGMNPSMWQKPAVQRNVDQLRKDGHYLVPVEELTSVTTGEFDTGLGPVPETVLTHMWHVLMRRMRDDYWEEAVATPAATPAAVKSLPLLTAGRPPAPAATE</sequence>
<dbReference type="PANTHER" id="PTHR14359:SF6">
    <property type="entry name" value="PHOSPHOPANTOTHENOYLCYSTEINE DECARBOXYLASE"/>
    <property type="match status" value="1"/>
</dbReference>
<name>A0ABV3IM57_9ACTN</name>
<dbReference type="InterPro" id="IPR036551">
    <property type="entry name" value="Flavin_trans-like"/>
</dbReference>
<dbReference type="PANTHER" id="PTHR14359">
    <property type="entry name" value="HOMO-OLIGOMERIC FLAVIN CONTAINING CYS DECARBOXYLASE FAMILY"/>
    <property type="match status" value="1"/>
</dbReference>
<feature type="domain" description="Flavoprotein" evidence="1">
    <location>
        <begin position="9"/>
        <end position="147"/>
    </location>
</feature>
<accession>A0ABV3IM57</accession>
<evidence type="ECO:0000259" key="1">
    <source>
        <dbReference type="Pfam" id="PF02441"/>
    </source>
</evidence>
<evidence type="ECO:0000313" key="3">
    <source>
        <dbReference type="Proteomes" id="UP001552479"/>
    </source>
</evidence>
<protein>
    <submittedName>
        <fullName evidence="2">Flavoprotein</fullName>
    </submittedName>
</protein>
<proteinExistence type="predicted"/>